<comment type="caution">
    <text evidence="2">The sequence shown here is derived from an EMBL/GenBank/DDBJ whole genome shotgun (WGS) entry which is preliminary data.</text>
</comment>
<dbReference type="EMBL" id="RCMI01000748">
    <property type="protein sequence ID" value="KAG2898903.1"/>
    <property type="molecule type" value="Genomic_DNA"/>
</dbReference>
<dbReference type="Proteomes" id="UP000774804">
    <property type="component" value="Unassembled WGS sequence"/>
</dbReference>
<accession>A0A8T1BCL9</accession>
<evidence type="ECO:0000313" key="2">
    <source>
        <dbReference type="EMBL" id="KAG2898903.1"/>
    </source>
</evidence>
<reference evidence="2" key="1">
    <citation type="submission" date="2018-10" db="EMBL/GenBank/DDBJ databases">
        <title>Effector identification in a new, highly contiguous assembly of the strawberry crown rot pathogen Phytophthora cactorum.</title>
        <authorList>
            <person name="Armitage A.D."/>
            <person name="Nellist C.F."/>
            <person name="Bates H."/>
            <person name="Vickerstaff R.J."/>
            <person name="Harrison R.J."/>
        </authorList>
    </citation>
    <scope>NUCLEOTIDE SEQUENCE</scope>
    <source>
        <strain evidence="2">4032</strain>
    </source>
</reference>
<name>A0A8T1BCL9_9STRA</name>
<gene>
    <name evidence="2" type="ORF">PC115_g16710</name>
</gene>
<evidence type="ECO:0000313" key="3">
    <source>
        <dbReference type="Proteomes" id="UP000774804"/>
    </source>
</evidence>
<proteinExistence type="predicted"/>
<feature type="region of interest" description="Disordered" evidence="1">
    <location>
        <begin position="1"/>
        <end position="22"/>
    </location>
</feature>
<feature type="region of interest" description="Disordered" evidence="1">
    <location>
        <begin position="66"/>
        <end position="85"/>
    </location>
</feature>
<sequence length="146" mass="16182">METRPSGKVVGRCPGKDPHRNKKATMETLNVGVGTHIRFDRRRPTPRTLKLCGCCSENTGWDVKATRELGGRRHERSRQTRGPEHGMHGWLATVVIVPAIRVVENLQSPQEVGRFGPCLEAGIPDASFPTAGEMEKEGIQQYIKIA</sequence>
<evidence type="ECO:0000256" key="1">
    <source>
        <dbReference type="SAM" id="MobiDB-lite"/>
    </source>
</evidence>
<dbReference type="AlphaFoldDB" id="A0A8T1BCL9"/>
<protein>
    <submittedName>
        <fullName evidence="2">Uncharacterized protein</fullName>
    </submittedName>
</protein>
<organism evidence="2 3">
    <name type="scientific">Phytophthora cactorum</name>
    <dbReference type="NCBI Taxonomy" id="29920"/>
    <lineage>
        <taxon>Eukaryota</taxon>
        <taxon>Sar</taxon>
        <taxon>Stramenopiles</taxon>
        <taxon>Oomycota</taxon>
        <taxon>Peronosporomycetes</taxon>
        <taxon>Peronosporales</taxon>
        <taxon>Peronosporaceae</taxon>
        <taxon>Phytophthora</taxon>
    </lineage>
</organism>